<feature type="transmembrane region" description="Helical" evidence="6">
    <location>
        <begin position="173"/>
        <end position="196"/>
    </location>
</feature>
<dbReference type="Proteomes" id="UP000295375">
    <property type="component" value="Unassembled WGS sequence"/>
</dbReference>
<proteinExistence type="predicted"/>
<keyword evidence="9" id="KW-1185">Reference proteome</keyword>
<dbReference type="OrthoDB" id="5966585at2"/>
<dbReference type="InterPro" id="IPR052983">
    <property type="entry name" value="MFS_Riboflavin_Transporter"/>
</dbReference>
<dbReference type="GO" id="GO:0022857">
    <property type="term" value="F:transmembrane transporter activity"/>
    <property type="evidence" value="ECO:0007669"/>
    <property type="project" value="InterPro"/>
</dbReference>
<dbReference type="PANTHER" id="PTHR43385:SF1">
    <property type="entry name" value="RIBOFLAVIN TRANSPORTER RIBJ"/>
    <property type="match status" value="1"/>
</dbReference>
<dbReference type="AlphaFoldDB" id="A0A4R6UQG1"/>
<dbReference type="EMBL" id="SNYM01000004">
    <property type="protein sequence ID" value="TDQ49488.1"/>
    <property type="molecule type" value="Genomic_DNA"/>
</dbReference>
<keyword evidence="5 6" id="KW-0472">Membrane</keyword>
<comment type="subcellular location">
    <subcellularLocation>
        <location evidence="1">Membrane</location>
        <topology evidence="1">Multi-pass membrane protein</topology>
    </subcellularLocation>
</comment>
<evidence type="ECO:0000256" key="3">
    <source>
        <dbReference type="ARBA" id="ARBA00022692"/>
    </source>
</evidence>
<feature type="transmembrane region" description="Helical" evidence="6">
    <location>
        <begin position="49"/>
        <end position="74"/>
    </location>
</feature>
<evidence type="ECO:0000256" key="1">
    <source>
        <dbReference type="ARBA" id="ARBA00004141"/>
    </source>
</evidence>
<keyword evidence="3 6" id="KW-0812">Transmembrane</keyword>
<dbReference type="InterPro" id="IPR020846">
    <property type="entry name" value="MFS_dom"/>
</dbReference>
<gene>
    <name evidence="8" type="ORF">EV696_104194</name>
</gene>
<feature type="transmembrane region" description="Helical" evidence="6">
    <location>
        <begin position="86"/>
        <end position="106"/>
    </location>
</feature>
<evidence type="ECO:0000259" key="7">
    <source>
        <dbReference type="PROSITE" id="PS50850"/>
    </source>
</evidence>
<protein>
    <submittedName>
        <fullName evidence="8">Putative MFS family arabinose efflux permease</fullName>
    </submittedName>
</protein>
<dbReference type="GO" id="GO:0016020">
    <property type="term" value="C:membrane"/>
    <property type="evidence" value="ECO:0007669"/>
    <property type="project" value="UniProtKB-SubCell"/>
</dbReference>
<evidence type="ECO:0000256" key="6">
    <source>
        <dbReference type="SAM" id="Phobius"/>
    </source>
</evidence>
<name>A0A4R6UQG1_9GAMM</name>
<feature type="transmembrane region" description="Helical" evidence="6">
    <location>
        <begin position="223"/>
        <end position="245"/>
    </location>
</feature>
<dbReference type="Gene3D" id="1.20.1250.20">
    <property type="entry name" value="MFS general substrate transporter like domains"/>
    <property type="match status" value="1"/>
</dbReference>
<sequence>MSSTIAPRPPAPAAPLLALLIPALGISQVLNWGTLYYSLAVLAAPIQTALGFGPLITFGSFTLGMLLSGLVAPTFGRWIDHRGGRLIMAFGSLLAALSFVLLALASGPITFLLAWLVAGIAMAASLYEAAFATLHQLFPVHYRRAVTMLTLIGGFASTLFWPLTLFLVEQSDWRSTALIFAGLHLLVGLPIHALLLPKREPVSSSPVVKANAVPVTSQRAYRWLLASFVAGTFVFAVFSSFMMVLLQSRGFTATDAVAIAALIGPMQVLGRTVEWSFGRQLSAMNIGKLAAAGLVLALALLLLAPGALAFGIGFALLYGSAAGVMTIVRGTVPLELFGQAQAGTLLGQMARPNFIAKALAPGVFALLLQWQMSPGNGLVMLLCLAAISLFCFLQASKPFATSPASS</sequence>
<evidence type="ECO:0000313" key="9">
    <source>
        <dbReference type="Proteomes" id="UP000295375"/>
    </source>
</evidence>
<dbReference type="InterPro" id="IPR036259">
    <property type="entry name" value="MFS_trans_sf"/>
</dbReference>
<dbReference type="InterPro" id="IPR011701">
    <property type="entry name" value="MFS"/>
</dbReference>
<organism evidence="8 9">
    <name type="scientific">Permianibacter aggregans</name>
    <dbReference type="NCBI Taxonomy" id="1510150"/>
    <lineage>
        <taxon>Bacteria</taxon>
        <taxon>Pseudomonadati</taxon>
        <taxon>Pseudomonadota</taxon>
        <taxon>Gammaproteobacteria</taxon>
        <taxon>Pseudomonadales</taxon>
        <taxon>Pseudomonadaceae</taxon>
        <taxon>Permianibacter</taxon>
    </lineage>
</organism>
<accession>A0A4R6UQG1</accession>
<keyword evidence="4 6" id="KW-1133">Transmembrane helix</keyword>
<dbReference type="Pfam" id="PF07690">
    <property type="entry name" value="MFS_1"/>
    <property type="match status" value="1"/>
</dbReference>
<dbReference type="PROSITE" id="PS50850">
    <property type="entry name" value="MFS"/>
    <property type="match status" value="1"/>
</dbReference>
<feature type="transmembrane region" description="Helical" evidence="6">
    <location>
        <begin position="251"/>
        <end position="269"/>
    </location>
</feature>
<feature type="transmembrane region" description="Helical" evidence="6">
    <location>
        <begin position="378"/>
        <end position="396"/>
    </location>
</feature>
<feature type="transmembrane region" description="Helical" evidence="6">
    <location>
        <begin position="146"/>
        <end position="167"/>
    </location>
</feature>
<evidence type="ECO:0000256" key="4">
    <source>
        <dbReference type="ARBA" id="ARBA00022989"/>
    </source>
</evidence>
<dbReference type="RefSeq" id="WP_133589121.1">
    <property type="nucleotide sequence ID" value="NZ_CP037953.1"/>
</dbReference>
<keyword evidence="2" id="KW-0813">Transport</keyword>
<dbReference type="PANTHER" id="PTHR43385">
    <property type="entry name" value="RIBOFLAVIN TRANSPORTER RIBJ"/>
    <property type="match status" value="1"/>
</dbReference>
<dbReference type="SUPFAM" id="SSF103473">
    <property type="entry name" value="MFS general substrate transporter"/>
    <property type="match status" value="1"/>
</dbReference>
<evidence type="ECO:0000313" key="8">
    <source>
        <dbReference type="EMBL" id="TDQ49488.1"/>
    </source>
</evidence>
<reference evidence="8 9" key="1">
    <citation type="submission" date="2019-03" db="EMBL/GenBank/DDBJ databases">
        <title>Genomic Encyclopedia of Type Strains, Phase IV (KMG-IV): sequencing the most valuable type-strain genomes for metagenomic binning, comparative biology and taxonomic classification.</title>
        <authorList>
            <person name="Goeker M."/>
        </authorList>
    </citation>
    <scope>NUCLEOTIDE SEQUENCE [LARGE SCALE GENOMIC DNA]</scope>
    <source>
        <strain evidence="8 9">DSM 103792</strain>
    </source>
</reference>
<evidence type="ECO:0000256" key="2">
    <source>
        <dbReference type="ARBA" id="ARBA00022448"/>
    </source>
</evidence>
<evidence type="ECO:0000256" key="5">
    <source>
        <dbReference type="ARBA" id="ARBA00023136"/>
    </source>
</evidence>
<comment type="caution">
    <text evidence="8">The sequence shown here is derived from an EMBL/GenBank/DDBJ whole genome shotgun (WGS) entry which is preliminary data.</text>
</comment>
<feature type="transmembrane region" description="Helical" evidence="6">
    <location>
        <begin position="112"/>
        <end position="134"/>
    </location>
</feature>
<feature type="domain" description="Major facilitator superfamily (MFS) profile" evidence="7">
    <location>
        <begin position="1"/>
        <end position="400"/>
    </location>
</feature>